<accession>A0A9W6U626</accession>
<dbReference type="Pfam" id="PF00078">
    <property type="entry name" value="RVT_1"/>
    <property type="match status" value="1"/>
</dbReference>
<feature type="compositionally biased region" description="Low complexity" evidence="1">
    <location>
        <begin position="294"/>
        <end position="308"/>
    </location>
</feature>
<feature type="compositionally biased region" description="Basic and acidic residues" evidence="1">
    <location>
        <begin position="64"/>
        <end position="77"/>
    </location>
</feature>
<dbReference type="Gene3D" id="3.10.10.10">
    <property type="entry name" value="HIV Type 1 Reverse Transcriptase, subunit A, domain 1"/>
    <property type="match status" value="1"/>
</dbReference>
<dbReference type="InterPro" id="IPR041588">
    <property type="entry name" value="Integrase_H2C2"/>
</dbReference>
<organism evidence="4 5">
    <name type="scientific">Phytophthora fragariaefolia</name>
    <dbReference type="NCBI Taxonomy" id="1490495"/>
    <lineage>
        <taxon>Eukaryota</taxon>
        <taxon>Sar</taxon>
        <taxon>Stramenopiles</taxon>
        <taxon>Oomycota</taxon>
        <taxon>Peronosporomycetes</taxon>
        <taxon>Peronosporales</taxon>
        <taxon>Peronosporaceae</taxon>
        <taxon>Phytophthora</taxon>
    </lineage>
</organism>
<name>A0A9W6U626_9STRA</name>
<dbReference type="PROSITE" id="PS50878">
    <property type="entry name" value="RT_POL"/>
    <property type="match status" value="1"/>
</dbReference>
<protein>
    <submittedName>
        <fullName evidence="4">Unnamed protein product</fullName>
    </submittedName>
</protein>
<feature type="region of interest" description="Disordered" evidence="1">
    <location>
        <begin position="544"/>
        <end position="573"/>
    </location>
</feature>
<feature type="region of interest" description="Disordered" evidence="1">
    <location>
        <begin position="1"/>
        <end position="77"/>
    </location>
</feature>
<feature type="compositionally biased region" description="Polar residues" evidence="1">
    <location>
        <begin position="546"/>
        <end position="558"/>
    </location>
</feature>
<evidence type="ECO:0000256" key="1">
    <source>
        <dbReference type="SAM" id="MobiDB-lite"/>
    </source>
</evidence>
<feature type="region of interest" description="Disordered" evidence="1">
    <location>
        <begin position="290"/>
        <end position="338"/>
    </location>
</feature>
<evidence type="ECO:0000259" key="3">
    <source>
        <dbReference type="PROSITE" id="PS50878"/>
    </source>
</evidence>
<feature type="domain" description="Reverse transcriptase" evidence="3">
    <location>
        <begin position="683"/>
        <end position="862"/>
    </location>
</feature>
<dbReference type="GO" id="GO:0006508">
    <property type="term" value="P:proteolysis"/>
    <property type="evidence" value="ECO:0007669"/>
    <property type="project" value="InterPro"/>
</dbReference>
<dbReference type="OrthoDB" id="132151at2759"/>
<dbReference type="InterPro" id="IPR043128">
    <property type="entry name" value="Rev_trsase/Diguanyl_cyclase"/>
</dbReference>
<dbReference type="InterPro" id="IPR000477">
    <property type="entry name" value="RT_dom"/>
</dbReference>
<dbReference type="InterPro" id="IPR041577">
    <property type="entry name" value="RT_RNaseH_2"/>
</dbReference>
<comment type="caution">
    <text evidence="4">The sequence shown here is derived from an EMBL/GenBank/DDBJ whole genome shotgun (WGS) entry which is preliminary data.</text>
</comment>
<dbReference type="Gene3D" id="1.10.340.70">
    <property type="match status" value="1"/>
</dbReference>
<dbReference type="InterPro" id="IPR043502">
    <property type="entry name" value="DNA/RNA_pol_sf"/>
</dbReference>
<dbReference type="GO" id="GO:0004190">
    <property type="term" value="F:aspartic-type endopeptidase activity"/>
    <property type="evidence" value="ECO:0007669"/>
    <property type="project" value="InterPro"/>
</dbReference>
<evidence type="ECO:0000313" key="5">
    <source>
        <dbReference type="Proteomes" id="UP001165121"/>
    </source>
</evidence>
<dbReference type="CDD" id="cd01647">
    <property type="entry name" value="RT_LTR"/>
    <property type="match status" value="1"/>
</dbReference>
<gene>
    <name evidence="4" type="ORF">Pfra01_000640400</name>
</gene>
<proteinExistence type="predicted"/>
<dbReference type="InterPro" id="IPR001995">
    <property type="entry name" value="Peptidase_A2_cat"/>
</dbReference>
<dbReference type="Pfam" id="PF17921">
    <property type="entry name" value="Integrase_H2C2"/>
    <property type="match status" value="1"/>
</dbReference>
<dbReference type="EMBL" id="BSXT01000543">
    <property type="protein sequence ID" value="GMF29677.1"/>
    <property type="molecule type" value="Genomic_DNA"/>
</dbReference>
<reference evidence="4" key="1">
    <citation type="submission" date="2023-04" db="EMBL/GenBank/DDBJ databases">
        <title>Phytophthora fragariaefolia NBRC 109709.</title>
        <authorList>
            <person name="Ichikawa N."/>
            <person name="Sato H."/>
            <person name="Tonouchi N."/>
        </authorList>
    </citation>
    <scope>NUCLEOTIDE SEQUENCE</scope>
    <source>
        <strain evidence="4">NBRC 109709</strain>
    </source>
</reference>
<dbReference type="Proteomes" id="UP001165121">
    <property type="component" value="Unassembled WGS sequence"/>
</dbReference>
<dbReference type="PANTHER" id="PTHR33064">
    <property type="entry name" value="POL PROTEIN"/>
    <property type="match status" value="1"/>
</dbReference>
<evidence type="ECO:0000313" key="4">
    <source>
        <dbReference type="EMBL" id="GMF29677.1"/>
    </source>
</evidence>
<dbReference type="PROSITE" id="PS50175">
    <property type="entry name" value="ASP_PROT_RETROV"/>
    <property type="match status" value="1"/>
</dbReference>
<dbReference type="Gene3D" id="3.30.70.270">
    <property type="match status" value="2"/>
</dbReference>
<dbReference type="InterPro" id="IPR051320">
    <property type="entry name" value="Viral_Replic_Matur_Polypro"/>
</dbReference>
<feature type="compositionally biased region" description="Gly residues" evidence="1">
    <location>
        <begin position="40"/>
        <end position="51"/>
    </location>
</feature>
<dbReference type="SUPFAM" id="SSF56672">
    <property type="entry name" value="DNA/RNA polymerases"/>
    <property type="match status" value="1"/>
</dbReference>
<feature type="domain" description="Peptidase A2" evidence="2">
    <location>
        <begin position="431"/>
        <end position="445"/>
    </location>
</feature>
<evidence type="ECO:0000259" key="2">
    <source>
        <dbReference type="PROSITE" id="PS50175"/>
    </source>
</evidence>
<keyword evidence="5" id="KW-1185">Reference proteome</keyword>
<sequence length="1293" mass="141641">MYGIRLVSGSAGKQELAGERSDASAEGGGGAPSAPPDGPGGPGGPGGGGGDPLPAPDPAGPRGHSPEDEKMPDVSEQDRMANTPALPRAPQYKGHTMAERRDFMRAYQSYYFALSAYETAFNRPYVLPVKHCIEARTLRRICYYKLEVPVESVTEEFLVKYFLNARVPESDDGYTAVDRDMKTLKMDTTFPDAASRVEKLIDDMEIVLIKHNMDVVIRVQEPKKLVSNLVAALAPPAFKQAVQRKLSQEQYKAYKKDVVCFSKWIRELLRGFIVWGEQVGEAAASSAMAKEQQKIGSQSSAGAGAAKGPCHDRGQQKPQQPKPSRAKPQGSASGSAPAKGFHPAVYPCLKCHSQDHRVKECPMTSESEAKELISSWRTQQREVREKSMKMKKISVIPPEDGELAEETAHKVLLNVGDDGCVPATVDAISVLAALVDSGADGSVVSLGIIRELENSGQFVQLAKAAGELLPFGDRTLSVSRRASFNEVLLETSAGPLRLRNLQCWVFEEDETKSLAIGRPVMQKLGYTTDGLLAKALRTKPEWDLASTDQDVGTSTTTPAAKAGGGSTSGRDGLLRKSKTELVRMHQLQGLVRLDPGLQGEGMGAAEAADFRMATPILSHDALRRIVFQHEDEFRLEFGGDPPLKVPPMEVCLKPGAQPVKCRARRYPPLHREFLERHVEELVKAGLLYENHRSRWASPALVIPKKAGEFRMVVDDKCVNKCTDPMTWQMPNIEVALSSLEGSEYYFVLDWIRGYWQLLLALACQEMFTIMAHKGMYTPTRVPMGATDSVAHCQGAVEQGFGDLTYHGILAWLDDIIGYENSVEGLLCLLEKMLKRCAEFGLKLHPKKCRFFARKVKWCGRLISGGGISHCPERVAGLVEMPMPRTAADLQQLLCSINWMRSSISGYASLAGKLHELLDVAANSVQSRKKKILARVVLNTVGWSAVHVDDVTALKRALVAMVPLAHPKAASLICLHSDASAEFWDSVVTQIPSEDAGKSLEGQRHAPLAFLSGKFVGASSRWPTVEKEAYAIIESFFDSGIARYQADRLQRWAIALSMFPYAIEHISGEDNAWADLLSRWGVSDAAATREASSVRVAVIGVDENFAISPLQEADIVWPTKMEVPTSVKEYFGGVIPVEENAENAPPACVHWDSADELYRDERDRIWVPPGATNLQTRPCVVAHAGAAGHQGVAATLKHLNDVFIWDGMDESVRNFGDGCLHCMRVDGTKVPRPFGEVEHETKPNEVIHFDYSSMPARSNEVCYVLVLKDDMSGIVELVPCCAATSSEVFIALTD</sequence>
<dbReference type="Pfam" id="PF17919">
    <property type="entry name" value="RT_RNaseH_2"/>
    <property type="match status" value="1"/>
</dbReference>
<dbReference type="PANTHER" id="PTHR33064:SF37">
    <property type="entry name" value="RIBONUCLEASE H"/>
    <property type="match status" value="1"/>
</dbReference>